<dbReference type="PANTHER" id="PTHR23131:SF4">
    <property type="entry name" value="METALLO-BETA-LACTAMASE SUPERFAMILY POTEIN"/>
    <property type="match status" value="1"/>
</dbReference>
<keyword evidence="3" id="KW-1185">Reference proteome</keyword>
<dbReference type="EMBL" id="QMDX01000020">
    <property type="protein sequence ID" value="TSD08927.1"/>
    <property type="molecule type" value="Genomic_DNA"/>
</dbReference>
<dbReference type="InterPro" id="IPR001279">
    <property type="entry name" value="Metallo-B-lactamas"/>
</dbReference>
<dbReference type="InterPro" id="IPR050662">
    <property type="entry name" value="Sec-metab_biosynth-thioest"/>
</dbReference>
<dbReference type="OrthoDB" id="205181at2157"/>
<gene>
    <name evidence="2" type="ORF">DP107_17485</name>
</gene>
<proteinExistence type="predicted"/>
<reference evidence="2 3" key="1">
    <citation type="submission" date="2018-06" db="EMBL/GenBank/DDBJ databases">
        <title>Natronomonas sp. F16-60 a new haloarchaeon isolated from a solar saltern of Isla Cristina, Huelva, Spain.</title>
        <authorList>
            <person name="Duran-Viseras A."/>
            <person name="Sanchez-Porro C."/>
            <person name="Ventosa A."/>
        </authorList>
    </citation>
    <scope>NUCLEOTIDE SEQUENCE [LARGE SCALE GENOMIC DNA]</scope>
    <source>
        <strain evidence="2 3">F16-60</strain>
    </source>
</reference>
<dbReference type="RefSeq" id="WP_144263408.1">
    <property type="nucleotide sequence ID" value="NZ_QMDX01000020.1"/>
</dbReference>
<evidence type="ECO:0000313" key="2">
    <source>
        <dbReference type="EMBL" id="TSD08927.1"/>
    </source>
</evidence>
<comment type="caution">
    <text evidence="2">The sequence shown here is derived from an EMBL/GenBank/DDBJ whole genome shotgun (WGS) entry which is preliminary data.</text>
</comment>
<dbReference type="CDD" id="cd07725">
    <property type="entry name" value="TTHA1429-like_MBL-fold"/>
    <property type="match status" value="1"/>
</dbReference>
<protein>
    <submittedName>
        <fullName evidence="2">MBL fold metallo-hydrolase</fullName>
    </submittedName>
</protein>
<accession>A0A554MUV7</accession>
<dbReference type="AlphaFoldDB" id="A0A554MUV7"/>
<keyword evidence="2" id="KW-0378">Hydrolase</keyword>
<dbReference type="InParanoid" id="A0A554MUV7"/>
<dbReference type="Pfam" id="PF00753">
    <property type="entry name" value="Lactamase_B"/>
    <property type="match status" value="1"/>
</dbReference>
<dbReference type="GO" id="GO:0016787">
    <property type="term" value="F:hydrolase activity"/>
    <property type="evidence" value="ECO:0007669"/>
    <property type="project" value="UniProtKB-KW"/>
</dbReference>
<dbReference type="SUPFAM" id="SSF56281">
    <property type="entry name" value="Metallo-hydrolase/oxidoreductase"/>
    <property type="match status" value="1"/>
</dbReference>
<organism evidence="2 3">
    <name type="scientific">Haloglomus irregulare</name>
    <dbReference type="NCBI Taxonomy" id="2234134"/>
    <lineage>
        <taxon>Archaea</taxon>
        <taxon>Methanobacteriati</taxon>
        <taxon>Methanobacteriota</taxon>
        <taxon>Stenosarchaea group</taxon>
        <taxon>Halobacteria</taxon>
        <taxon>Halobacteriales</taxon>
        <taxon>Natronomonadaceae</taxon>
        <taxon>Haloglomus</taxon>
    </lineage>
</organism>
<evidence type="ECO:0000313" key="3">
    <source>
        <dbReference type="Proteomes" id="UP000319894"/>
    </source>
</evidence>
<dbReference type="SMART" id="SM00849">
    <property type="entry name" value="Lactamase_B"/>
    <property type="match status" value="1"/>
</dbReference>
<dbReference type="Proteomes" id="UP000319894">
    <property type="component" value="Unassembled WGS sequence"/>
</dbReference>
<evidence type="ECO:0000259" key="1">
    <source>
        <dbReference type="SMART" id="SM00849"/>
    </source>
</evidence>
<feature type="domain" description="Metallo-beta-lactamase" evidence="1">
    <location>
        <begin position="23"/>
        <end position="239"/>
    </location>
</feature>
<sequence length="349" mass="36978">MTDPGLPFTLGAVQLGNNAFEGSNNCYVIGADTDRTTLVDTGIAMPDVERDLREGLAEYDLGFADIDQVLLTHWHMDHVGLAGTVQAESDCVVRAHEADAGLIGGDEAAEAESEATLERLVEEWGVPEAPREELFAFLEMGEGGAGDPPDVTPFEAGESFDAGGTTLEAVHLPGHSAGLTGFAFDGRDGRELFSGDALLPYYTPNVGGADTRVDRPLARYLDTLAGIVETGHTRAWPGHRGPIVDPVGRAADIVVHHRERTGRIVDHLRASGPADPWSVSAHLFGDLSNIHILHGPGEAYAHLQHLANAGVVERDGRRYALVDGTANLDELFPDVAGLGLRPDAIPGPG</sequence>
<name>A0A554MUV7_9EURY</name>
<dbReference type="InterPro" id="IPR036866">
    <property type="entry name" value="RibonucZ/Hydroxyglut_hydro"/>
</dbReference>
<dbReference type="Gene3D" id="3.60.15.10">
    <property type="entry name" value="Ribonuclease Z/Hydroxyacylglutathione hydrolase-like"/>
    <property type="match status" value="1"/>
</dbReference>
<dbReference type="PANTHER" id="PTHR23131">
    <property type="entry name" value="ENDORIBONUCLEASE LACTB2"/>
    <property type="match status" value="1"/>
</dbReference>